<dbReference type="EC" id="2.1.2.2" evidence="1"/>
<dbReference type="Proteomes" id="UP000015729">
    <property type="component" value="Unassembled WGS sequence"/>
</dbReference>
<feature type="non-terminal residue" evidence="1">
    <location>
        <position position="35"/>
    </location>
</feature>
<proteinExistence type="predicted"/>
<name>S6UN70_PSESF</name>
<comment type="caution">
    <text evidence="1">The sequence shown here is derived from an EMBL/GenBank/DDBJ whole genome shotgun (WGS) entry which is preliminary data.</text>
</comment>
<gene>
    <name evidence="1" type="primary">purN</name>
    <name evidence="1" type="ORF">A244_12778</name>
</gene>
<dbReference type="EMBL" id="AOKG01000848">
    <property type="protein sequence ID" value="EPN56947.1"/>
    <property type="molecule type" value="Genomic_DNA"/>
</dbReference>
<organism evidence="1 2">
    <name type="scientific">Pseudomonas syringae pv. actinidiae ICMP 18807</name>
    <dbReference type="NCBI Taxonomy" id="1194404"/>
    <lineage>
        <taxon>Bacteria</taxon>
        <taxon>Pseudomonadati</taxon>
        <taxon>Pseudomonadota</taxon>
        <taxon>Gammaproteobacteria</taxon>
        <taxon>Pseudomonadales</taxon>
        <taxon>Pseudomonadaceae</taxon>
        <taxon>Pseudomonas</taxon>
        <taxon>Pseudomonas syringae</taxon>
    </lineage>
</organism>
<dbReference type="AlphaFoldDB" id="S6UN70"/>
<keyword evidence="1" id="KW-0808">Transferase</keyword>
<sequence length="35" mass="3610">MSATCDVVVLLSGTGGNLQAMIDSFKDGASPVRIR</sequence>
<evidence type="ECO:0000313" key="1">
    <source>
        <dbReference type="EMBL" id="EPN56947.1"/>
    </source>
</evidence>
<protein>
    <submittedName>
        <fullName evidence="1">Phosphoribosylglycinamide formyltransferase</fullName>
        <ecNumber evidence="1">2.1.2.2</ecNumber>
    </submittedName>
</protein>
<reference evidence="1 2" key="1">
    <citation type="journal article" date="2013" name="PLoS Pathog.">
        <title>Genomic analysis of the Kiwifruit pathogen Pseudomonas syringae pv. actinidiae provides insight into the origins of an emergent plant disease.</title>
        <authorList>
            <person name="McCann H.C."/>
            <person name="Rikkerink E.H."/>
            <person name="Bertels F."/>
            <person name="Fiers M."/>
            <person name="Lu A."/>
            <person name="Rees-George J."/>
            <person name="Andersen M.T."/>
            <person name="Gleave A.P."/>
            <person name="Haubold B."/>
            <person name="Wohlers M.W."/>
            <person name="Guttman D.S."/>
            <person name="Wang P.W."/>
            <person name="Straub C."/>
            <person name="Vanneste J.L."/>
            <person name="Rainey P.B."/>
            <person name="Templeton M.D."/>
        </authorList>
    </citation>
    <scope>NUCLEOTIDE SEQUENCE [LARGE SCALE GENOMIC DNA]</scope>
    <source>
        <strain evidence="1 2">ICMP 18807</strain>
    </source>
</reference>
<evidence type="ECO:0000313" key="2">
    <source>
        <dbReference type="Proteomes" id="UP000015729"/>
    </source>
</evidence>
<dbReference type="GO" id="GO:0004644">
    <property type="term" value="F:phosphoribosylglycinamide formyltransferase activity"/>
    <property type="evidence" value="ECO:0007669"/>
    <property type="project" value="UniProtKB-EC"/>
</dbReference>
<accession>S6UN70</accession>